<dbReference type="SUPFAM" id="SSF48295">
    <property type="entry name" value="TrpR-like"/>
    <property type="match status" value="1"/>
</dbReference>
<evidence type="ECO:0008006" key="3">
    <source>
        <dbReference type="Google" id="ProtNLM"/>
    </source>
</evidence>
<dbReference type="AlphaFoldDB" id="A0A0G1JH51"/>
<dbReference type="Gene3D" id="1.10.1270.10">
    <property type="entry name" value="TrpR-like"/>
    <property type="match status" value="1"/>
</dbReference>
<proteinExistence type="predicted"/>
<name>A0A0G1JH51_9BACT</name>
<dbReference type="Pfam" id="PF01371">
    <property type="entry name" value="Trp_repressor"/>
    <property type="match status" value="1"/>
</dbReference>
<dbReference type="InterPro" id="IPR038116">
    <property type="entry name" value="TrpR-like_sf"/>
</dbReference>
<reference evidence="1 2" key="1">
    <citation type="journal article" date="2015" name="Nature">
        <title>rRNA introns, odd ribosomes, and small enigmatic genomes across a large radiation of phyla.</title>
        <authorList>
            <person name="Brown C.T."/>
            <person name="Hug L.A."/>
            <person name="Thomas B.C."/>
            <person name="Sharon I."/>
            <person name="Castelle C.J."/>
            <person name="Singh A."/>
            <person name="Wilkins M.J."/>
            <person name="Williams K.H."/>
            <person name="Banfield J.F."/>
        </authorList>
    </citation>
    <scope>NUCLEOTIDE SEQUENCE [LARGE SCALE GENOMIC DNA]</scope>
</reference>
<organism evidence="1 2">
    <name type="scientific">Candidatus Collierbacteria bacterium GW2011_GWA1_44_12</name>
    <dbReference type="NCBI Taxonomy" id="1618376"/>
    <lineage>
        <taxon>Bacteria</taxon>
        <taxon>Candidatus Collieribacteriota</taxon>
    </lineage>
</organism>
<accession>A0A0G1JH51</accession>
<protein>
    <recommendedName>
        <fullName evidence="3">TrpR like protein, YerC/YecD</fullName>
    </recommendedName>
</protein>
<gene>
    <name evidence="1" type="ORF">UW23_C0031G0008</name>
</gene>
<dbReference type="InterPro" id="IPR010921">
    <property type="entry name" value="Trp_repressor/repl_initiator"/>
</dbReference>
<comment type="caution">
    <text evidence="1">The sequence shown here is derived from an EMBL/GenBank/DDBJ whole genome shotgun (WGS) entry which is preliminary data.</text>
</comment>
<dbReference type="EMBL" id="LCHN01000031">
    <property type="protein sequence ID" value="KKT34684.1"/>
    <property type="molecule type" value="Genomic_DNA"/>
</dbReference>
<sequence length="121" mass="13578">MQLSSNPLNKNIEKQLTEMLYGILAELNTPEELKVVMGDLLTDGERTAMIKRLGIAVYLDKGRSYEDIKNNVKVSSATVASVANTLGNPGWQEMIKRIKAEEWAEEWTSKISKSIKKILPL</sequence>
<dbReference type="GO" id="GO:0003700">
    <property type="term" value="F:DNA-binding transcription factor activity"/>
    <property type="evidence" value="ECO:0007669"/>
    <property type="project" value="InterPro"/>
</dbReference>
<dbReference type="GO" id="GO:0043565">
    <property type="term" value="F:sequence-specific DNA binding"/>
    <property type="evidence" value="ECO:0007669"/>
    <property type="project" value="InterPro"/>
</dbReference>
<evidence type="ECO:0000313" key="1">
    <source>
        <dbReference type="EMBL" id="KKT34684.1"/>
    </source>
</evidence>
<dbReference type="Proteomes" id="UP000034069">
    <property type="component" value="Unassembled WGS sequence"/>
</dbReference>
<evidence type="ECO:0000313" key="2">
    <source>
        <dbReference type="Proteomes" id="UP000034069"/>
    </source>
</evidence>
<dbReference type="InterPro" id="IPR000831">
    <property type="entry name" value="Trp_repress"/>
</dbReference>